<keyword evidence="1" id="KW-0677">Repeat</keyword>
<dbReference type="Proteomes" id="UP000559256">
    <property type="component" value="Unassembled WGS sequence"/>
</dbReference>
<organism evidence="3 4">
    <name type="scientific">Tetrapyrgos nigripes</name>
    <dbReference type="NCBI Taxonomy" id="182062"/>
    <lineage>
        <taxon>Eukaryota</taxon>
        <taxon>Fungi</taxon>
        <taxon>Dikarya</taxon>
        <taxon>Basidiomycota</taxon>
        <taxon>Agaricomycotina</taxon>
        <taxon>Agaricomycetes</taxon>
        <taxon>Agaricomycetidae</taxon>
        <taxon>Agaricales</taxon>
        <taxon>Marasmiineae</taxon>
        <taxon>Marasmiaceae</taxon>
        <taxon>Tetrapyrgos</taxon>
    </lineage>
</organism>
<dbReference type="InterPro" id="IPR027417">
    <property type="entry name" value="P-loop_NTPase"/>
</dbReference>
<protein>
    <recommendedName>
        <fullName evidence="2">Nephrocystin 3-like N-terminal domain-containing protein</fullName>
    </recommendedName>
</protein>
<dbReference type="AlphaFoldDB" id="A0A8H5FPH1"/>
<evidence type="ECO:0000259" key="2">
    <source>
        <dbReference type="Pfam" id="PF24883"/>
    </source>
</evidence>
<feature type="domain" description="Nephrocystin 3-like N-terminal" evidence="2">
    <location>
        <begin position="110"/>
        <end position="264"/>
    </location>
</feature>
<sequence length="1181" mass="132872">MNTNLFSGARSPHFGSHTDFNVVHGNQTNIRNYMAPSAAESGLQRLYEIISEVGALHDDDARFPPPKCHPDTRKAILDELTIWAGPPSASDQSIWDKLRLARAATSFLRSSNTICWLYGPAGVGKSAIAQTLCERLHGENLAASFFFSRNSPTRDNPKYLFLTIAYCLATYSNNSKLRSAIDNAVKKRPGVLKSSIVTQFHELIVNPLRSLPWWRKRGLPRLVVIDGLDECTGADAQRLVLETITGSAGDMLTSIPLRFLITSRPEHAIREVFNRPPLLSCAKRTILDDIADTARDIELYLRDGFQRIREVNSDISFPSEWPESGVLDELVMRASGQFIYASTVLKYVGDRDSYPPDRLQVVFNLPIGDAGAFADLDILYHEILASNPQGSFVVQVLALVLLTSSRSNLEILEQVYSLPKAAMTLTLRGLHSVLNVSSNSVAIYHKSFVDFLLDQRRSKEYFIDLDAHRGLLLDHLGKIFARQNAASQSTSLDRATMIDRVNGWDSLFDAPDECFRVLLERFGTMNFLLVLGTFLCLRSIGKEAVSILLLEDLLSGSGAVSDILQSFNCVLESRSAKHINIRLSSFEDFLLDSERSHEFFIDLSLFHTGLASYCLKAVHDIPSCEEGPGIDLSKMNPSQLYAMNHALEHLRRAKMAEELIYQVEGDAGAFPDLDILYHKILASNPQGSLVIQVLALVFLTSSRSNLEILEEVFSLPKEAIALTLRGLHSVLSVSSNSVAIYHKSFVDFLLDQRRSKEYFIDLDAHRGLLLDHVGEILAIQDAASQSTSPDRAIMIDRVNRWDRLVDAPDDCFRVLLKRFDTMNFLGTFLCLQSSGKEAVSIALLEDLLSWPGAVSDILQSLNHEEGPGINLSKMNPNQLYAITHVLEHLRRATMREDLIYQAKCFDLDVIKYLKWKLPRVTVVDPRPGDVEGQLFAWAKALHANIHSLLTIFQAKEWGDIRAGPHRNIRVLLENLADGIYIAPISDGNALLDLERLLTYQVSLSEISLLFNYKQLTRLVGVVSNIVLIHPDEIVTKRLDDFRNRPTTIPQLQAHFIDFRRGNASWAVICMEKIMTRDSRYSISDRYAKMNCFRHLVEASRTGELISKLNELLVFLQRWGGRCLTQTIIDLDLGQLLQLIHWLNSRRDQGFPEPLQPEVDRANSLLQELFALSFNRLDCYPS</sequence>
<dbReference type="Gene3D" id="3.40.50.300">
    <property type="entry name" value="P-loop containing nucleotide triphosphate hydrolases"/>
    <property type="match status" value="1"/>
</dbReference>
<keyword evidence="4" id="KW-1185">Reference proteome</keyword>
<dbReference type="OrthoDB" id="21416at2759"/>
<reference evidence="3 4" key="1">
    <citation type="journal article" date="2020" name="ISME J.">
        <title>Uncovering the hidden diversity of litter-decomposition mechanisms in mushroom-forming fungi.</title>
        <authorList>
            <person name="Floudas D."/>
            <person name="Bentzer J."/>
            <person name="Ahren D."/>
            <person name="Johansson T."/>
            <person name="Persson P."/>
            <person name="Tunlid A."/>
        </authorList>
    </citation>
    <scope>NUCLEOTIDE SEQUENCE [LARGE SCALE GENOMIC DNA]</scope>
    <source>
        <strain evidence="3 4">CBS 291.85</strain>
    </source>
</reference>
<gene>
    <name evidence="3" type="ORF">D9758_013285</name>
</gene>
<evidence type="ECO:0000313" key="3">
    <source>
        <dbReference type="EMBL" id="KAF5344354.1"/>
    </source>
</evidence>
<dbReference type="SUPFAM" id="SSF52540">
    <property type="entry name" value="P-loop containing nucleoside triphosphate hydrolases"/>
    <property type="match status" value="1"/>
</dbReference>
<dbReference type="PANTHER" id="PTHR10039">
    <property type="entry name" value="AMELOGENIN"/>
    <property type="match status" value="1"/>
</dbReference>
<dbReference type="Pfam" id="PF24883">
    <property type="entry name" value="NPHP3_N"/>
    <property type="match status" value="1"/>
</dbReference>
<name>A0A8H5FPH1_9AGAR</name>
<evidence type="ECO:0000313" key="4">
    <source>
        <dbReference type="Proteomes" id="UP000559256"/>
    </source>
</evidence>
<proteinExistence type="predicted"/>
<evidence type="ECO:0000256" key="1">
    <source>
        <dbReference type="ARBA" id="ARBA00022737"/>
    </source>
</evidence>
<dbReference type="PANTHER" id="PTHR10039:SF17">
    <property type="entry name" value="FUNGAL STAND N-TERMINAL GOODBYE DOMAIN-CONTAINING PROTEIN-RELATED"/>
    <property type="match status" value="1"/>
</dbReference>
<comment type="caution">
    <text evidence="3">The sequence shown here is derived from an EMBL/GenBank/DDBJ whole genome shotgun (WGS) entry which is preliminary data.</text>
</comment>
<dbReference type="EMBL" id="JAACJM010000126">
    <property type="protein sequence ID" value="KAF5344354.1"/>
    <property type="molecule type" value="Genomic_DNA"/>
</dbReference>
<accession>A0A8H5FPH1</accession>
<dbReference type="InterPro" id="IPR056884">
    <property type="entry name" value="NPHP3-like_N"/>
</dbReference>